<dbReference type="Proteomes" id="UP000092677">
    <property type="component" value="Unassembled WGS sequence"/>
</dbReference>
<gene>
    <name evidence="1" type="ORF">EHRUM2_08820</name>
    <name evidence="2" type="ORF">EHRUM3_10560</name>
</gene>
<name>A0A170TF60_EHRRU</name>
<accession>A0A170TF60</accession>
<evidence type="ECO:0000313" key="1">
    <source>
        <dbReference type="EMBL" id="GAT77652.1"/>
    </source>
</evidence>
<organism evidence="2 4">
    <name type="scientific">Ehrlichia ruminantium</name>
    <name type="common">heartwater rickettsia</name>
    <name type="synonym">Cowdria ruminantium</name>
    <dbReference type="NCBI Taxonomy" id="779"/>
    <lineage>
        <taxon>Bacteria</taxon>
        <taxon>Pseudomonadati</taxon>
        <taxon>Pseudomonadota</taxon>
        <taxon>Alphaproteobacteria</taxon>
        <taxon>Rickettsiales</taxon>
        <taxon>Anaplasmataceae</taxon>
        <taxon>Ehrlichia</taxon>
    </lineage>
</organism>
<evidence type="ECO:0000313" key="3">
    <source>
        <dbReference type="Proteomes" id="UP000092677"/>
    </source>
</evidence>
<dbReference type="AlphaFoldDB" id="A0A170TF60"/>
<dbReference type="EMBL" id="BDDM01000327">
    <property type="protein sequence ID" value="GAT78823.1"/>
    <property type="molecule type" value="Genomic_DNA"/>
</dbReference>
<evidence type="ECO:0000313" key="4">
    <source>
        <dbReference type="Proteomes" id="UP000092731"/>
    </source>
</evidence>
<dbReference type="EMBL" id="BDDL01000098">
    <property type="protein sequence ID" value="GAT77652.1"/>
    <property type="molecule type" value="Genomic_DNA"/>
</dbReference>
<reference evidence="3 4" key="2">
    <citation type="submission" date="2016-05" db="EMBL/GenBank/DDBJ databases">
        <title>Draft genome sequences of four strains of Ehrlichia ruminantium, a tick-borne pathogen of ruminants, isolated from Zimbabwe, The Gambia and Ghana.</title>
        <authorList>
            <person name="Nakao R."/>
            <person name="Jongejan F."/>
            <person name="Sugimoto C."/>
        </authorList>
    </citation>
    <scope>NUCLEOTIDE SEQUENCE [LARGE SCALE GENOMIC DNA]</scope>
    <source>
        <strain evidence="3">Kerr Seringe</strain>
        <strain evidence="4">Pokoase 417</strain>
    </source>
</reference>
<dbReference type="Pfam" id="PF11874">
    <property type="entry name" value="DUF3394"/>
    <property type="match status" value="1"/>
</dbReference>
<reference evidence="2" key="1">
    <citation type="journal article" date="2016" name="Genome Announc.">
        <title>Draft Genome Sequences of Three Strains of Ehrlichia ruminantium, a Tick-Borne Pathogen of Ruminants, Isolated from Zimbabwe, The Gambia, and Ghana.</title>
        <authorList>
            <person name="Nakao R."/>
            <person name="Jongejan F."/>
            <person name="Sugimoto C."/>
        </authorList>
    </citation>
    <scope>NUCLEOTIDE SEQUENCE</scope>
    <source>
        <strain evidence="1">Kerr Seringe</strain>
        <strain evidence="2">Pokoase 417</strain>
    </source>
</reference>
<proteinExistence type="predicted"/>
<evidence type="ECO:0000313" key="2">
    <source>
        <dbReference type="EMBL" id="GAT78823.1"/>
    </source>
</evidence>
<comment type="caution">
    <text evidence="2">The sequence shown here is derived from an EMBL/GenBank/DDBJ whole genome shotgun (WGS) entry which is preliminary data.</text>
</comment>
<protein>
    <submittedName>
        <fullName evidence="2">TRAP transporter, 4TM/12TM fusion protein</fullName>
    </submittedName>
</protein>
<sequence>MSISTAMKGYFIKRNKLYESIMLLVIEIMFIRQNYITNLIVHPLLYSYQDILLKRLTIYTE</sequence>
<dbReference type="InterPro" id="IPR021814">
    <property type="entry name" value="DUF3394"/>
</dbReference>
<dbReference type="Proteomes" id="UP000092731">
    <property type="component" value="Unassembled WGS sequence"/>
</dbReference>